<dbReference type="Proteomes" id="UP001185792">
    <property type="component" value="Unassembled WGS sequence"/>
</dbReference>
<evidence type="ECO:0000256" key="1">
    <source>
        <dbReference type="SAM" id="Phobius"/>
    </source>
</evidence>
<keyword evidence="1" id="KW-1133">Transmembrane helix</keyword>
<dbReference type="Pfam" id="PF19650">
    <property type="entry name" value="DUF6153"/>
    <property type="match status" value="1"/>
</dbReference>
<organism evidence="2 3">
    <name type="scientific">Williamsia marianensis</name>
    <dbReference type="NCBI Taxonomy" id="85044"/>
    <lineage>
        <taxon>Bacteria</taxon>
        <taxon>Bacillati</taxon>
        <taxon>Actinomycetota</taxon>
        <taxon>Actinomycetes</taxon>
        <taxon>Mycobacteriales</taxon>
        <taxon>Nocardiaceae</taxon>
        <taxon>Williamsia</taxon>
    </lineage>
</organism>
<gene>
    <name evidence="2" type="ORF">R4198_24445</name>
</gene>
<evidence type="ECO:0000313" key="3">
    <source>
        <dbReference type="Proteomes" id="UP001185792"/>
    </source>
</evidence>
<sequence>MSGFVGGHGSTDVVLRHRPGRGRWLTAAAMACAAFAVLVGVLLMHSVPMVHPPAGHGVAGVSTATVTHPASHDHTALADLTALGMHGAGVVMDMGCGDGCSPHTGMAMCMAVVSVVAALLMTRRLVAHLPTVGGAHQMRWTGRYTSRAPPWATPSLEKLSVLRI</sequence>
<feature type="transmembrane region" description="Helical" evidence="1">
    <location>
        <begin position="103"/>
        <end position="121"/>
    </location>
</feature>
<feature type="transmembrane region" description="Helical" evidence="1">
    <location>
        <begin position="24"/>
        <end position="44"/>
    </location>
</feature>
<name>A0ABU4F019_WILMA</name>
<accession>A0ABU4F019</accession>
<reference evidence="2 3" key="1">
    <citation type="submission" date="2023-10" db="EMBL/GenBank/DDBJ databases">
        <title>Development of a sustainable strategy for remediation of hydrocarbon-contaminated territories based on the waste exchange concept.</title>
        <authorList>
            <person name="Krivoruchko A."/>
        </authorList>
    </citation>
    <scope>NUCLEOTIDE SEQUENCE [LARGE SCALE GENOMIC DNA]</scope>
    <source>
        <strain evidence="2 3">IEGM 1236</strain>
    </source>
</reference>
<evidence type="ECO:0000313" key="2">
    <source>
        <dbReference type="EMBL" id="MDV7136852.1"/>
    </source>
</evidence>
<keyword evidence="3" id="KW-1185">Reference proteome</keyword>
<proteinExistence type="predicted"/>
<keyword evidence="1" id="KW-0472">Membrane</keyword>
<protein>
    <submittedName>
        <fullName evidence="2">DUF6153 family protein</fullName>
    </submittedName>
</protein>
<comment type="caution">
    <text evidence="2">The sequence shown here is derived from an EMBL/GenBank/DDBJ whole genome shotgun (WGS) entry which is preliminary data.</text>
</comment>
<keyword evidence="1" id="KW-0812">Transmembrane</keyword>
<dbReference type="EMBL" id="JAWLUM010000006">
    <property type="protein sequence ID" value="MDV7136852.1"/>
    <property type="molecule type" value="Genomic_DNA"/>
</dbReference>
<dbReference type="InterPro" id="IPR046151">
    <property type="entry name" value="DUF6153"/>
</dbReference>
<dbReference type="RefSeq" id="WP_133248757.1">
    <property type="nucleotide sequence ID" value="NZ_JAWLUM010000006.1"/>
</dbReference>